<dbReference type="Proteomes" id="UP000019678">
    <property type="component" value="Unassembled WGS sequence"/>
</dbReference>
<dbReference type="EMBL" id="ASRX01000072">
    <property type="protein sequence ID" value="EYF01748.1"/>
    <property type="molecule type" value="Genomic_DNA"/>
</dbReference>
<evidence type="ECO:0000313" key="1">
    <source>
        <dbReference type="EMBL" id="EYF01748.1"/>
    </source>
</evidence>
<reference evidence="1 2" key="1">
    <citation type="submission" date="2013-05" db="EMBL/GenBank/DDBJ databases">
        <title>Genome assembly of Chondromyces apiculatus DSM 436.</title>
        <authorList>
            <person name="Sharma G."/>
            <person name="Khatri I."/>
            <person name="Kaur C."/>
            <person name="Mayilraj S."/>
            <person name="Subramanian S."/>
        </authorList>
    </citation>
    <scope>NUCLEOTIDE SEQUENCE [LARGE SCALE GENOMIC DNA]</scope>
    <source>
        <strain evidence="1 2">DSM 436</strain>
    </source>
</reference>
<name>A0A017SXQ0_9BACT</name>
<proteinExistence type="predicted"/>
<evidence type="ECO:0000313" key="2">
    <source>
        <dbReference type="Proteomes" id="UP000019678"/>
    </source>
</evidence>
<comment type="caution">
    <text evidence="1">The sequence shown here is derived from an EMBL/GenBank/DDBJ whole genome shotgun (WGS) entry which is preliminary data.</text>
</comment>
<dbReference type="AlphaFoldDB" id="A0A017SXQ0"/>
<dbReference type="STRING" id="1192034.CAP_7814"/>
<organism evidence="1 2">
    <name type="scientific">Chondromyces apiculatus DSM 436</name>
    <dbReference type="NCBI Taxonomy" id="1192034"/>
    <lineage>
        <taxon>Bacteria</taxon>
        <taxon>Pseudomonadati</taxon>
        <taxon>Myxococcota</taxon>
        <taxon>Polyangia</taxon>
        <taxon>Polyangiales</taxon>
        <taxon>Polyangiaceae</taxon>
        <taxon>Chondromyces</taxon>
    </lineage>
</organism>
<accession>A0A017SXQ0</accession>
<protein>
    <submittedName>
        <fullName evidence="1">Uncharacterized protein</fullName>
    </submittedName>
</protein>
<gene>
    <name evidence="1" type="ORF">CAP_7814</name>
</gene>
<sequence>MNRQPRASLDHALRIFRKVVRRERIERHHDGFGRIVIGAQDT</sequence>
<keyword evidence="2" id="KW-1185">Reference proteome</keyword>